<feature type="transmembrane region" description="Helical" evidence="1">
    <location>
        <begin position="166"/>
        <end position="187"/>
    </location>
</feature>
<evidence type="ECO:0008006" key="4">
    <source>
        <dbReference type="Google" id="ProtNLM"/>
    </source>
</evidence>
<keyword evidence="3" id="KW-1185">Reference proteome</keyword>
<evidence type="ECO:0000313" key="2">
    <source>
        <dbReference type="EMBL" id="MCS3920465.1"/>
    </source>
</evidence>
<keyword evidence="1" id="KW-0812">Transmembrane</keyword>
<keyword evidence="1" id="KW-1133">Transmembrane helix</keyword>
<feature type="transmembrane region" description="Helical" evidence="1">
    <location>
        <begin position="108"/>
        <end position="127"/>
    </location>
</feature>
<reference evidence="2 3" key="1">
    <citation type="submission" date="2022-08" db="EMBL/GenBank/DDBJ databases">
        <title>Bacterial and archaeal communities from various locations to study Microbial Dark Matter (Phase II).</title>
        <authorList>
            <person name="Stepanauskas R."/>
        </authorList>
    </citation>
    <scope>NUCLEOTIDE SEQUENCE [LARGE SCALE GENOMIC DNA]</scope>
    <source>
        <strain evidence="2 3">PD1</strain>
    </source>
</reference>
<feature type="transmembrane region" description="Helical" evidence="1">
    <location>
        <begin position="518"/>
        <end position="537"/>
    </location>
</feature>
<dbReference type="PANTHER" id="PTHR38454">
    <property type="entry name" value="INTEGRAL MEMBRANE PROTEIN-RELATED"/>
    <property type="match status" value="1"/>
</dbReference>
<dbReference type="EMBL" id="JANUCP010000005">
    <property type="protein sequence ID" value="MCS3920465.1"/>
    <property type="molecule type" value="Genomic_DNA"/>
</dbReference>
<feature type="transmembrane region" description="Helical" evidence="1">
    <location>
        <begin position="21"/>
        <end position="42"/>
    </location>
</feature>
<protein>
    <recommendedName>
        <fullName evidence="4">YfhO family protein</fullName>
    </recommendedName>
</protein>
<feature type="transmembrane region" description="Helical" evidence="1">
    <location>
        <begin position="348"/>
        <end position="368"/>
    </location>
</feature>
<organism evidence="2 3">
    <name type="scientific">Candidatus Fervidibacter sacchari</name>
    <dbReference type="NCBI Taxonomy" id="1448929"/>
    <lineage>
        <taxon>Bacteria</taxon>
        <taxon>Candidatus Fervidibacterota</taxon>
        <taxon>Candidatus Fervidibacter</taxon>
    </lineage>
</organism>
<feature type="transmembrane region" description="Helical" evidence="1">
    <location>
        <begin position="266"/>
        <end position="288"/>
    </location>
</feature>
<accession>A0ABT2ER73</accession>
<feature type="transmembrane region" description="Helical" evidence="1">
    <location>
        <begin position="139"/>
        <end position="159"/>
    </location>
</feature>
<dbReference type="Proteomes" id="UP001204798">
    <property type="component" value="Unassembled WGS sequence"/>
</dbReference>
<keyword evidence="1" id="KW-0472">Membrane</keyword>
<name>A0ABT2ER73_9BACT</name>
<dbReference type="PANTHER" id="PTHR38454:SF1">
    <property type="entry name" value="INTEGRAL MEMBRANE PROTEIN"/>
    <property type="match status" value="1"/>
</dbReference>
<proteinExistence type="predicted"/>
<comment type="caution">
    <text evidence="2">The sequence shown here is derived from an EMBL/GenBank/DDBJ whole genome shotgun (WGS) entry which is preliminary data.</text>
</comment>
<evidence type="ECO:0000313" key="3">
    <source>
        <dbReference type="Proteomes" id="UP001204798"/>
    </source>
</evidence>
<feature type="transmembrane region" description="Helical" evidence="1">
    <location>
        <begin position="444"/>
        <end position="463"/>
    </location>
</feature>
<feature type="transmembrane region" description="Helical" evidence="1">
    <location>
        <begin position="811"/>
        <end position="837"/>
    </location>
</feature>
<dbReference type="RefSeq" id="WP_259099702.1">
    <property type="nucleotide sequence ID" value="NZ_CP130454.1"/>
</dbReference>
<evidence type="ECO:0000256" key="1">
    <source>
        <dbReference type="SAM" id="Phobius"/>
    </source>
</evidence>
<feature type="transmembrane region" description="Helical" evidence="1">
    <location>
        <begin position="475"/>
        <end position="497"/>
    </location>
</feature>
<sequence>MRRERTQKRLPQETASVRYLLWNDFACVLALILLPTLLLWSVTFGGKTLAPVDLLLVMSPWRHFAAERFPEFRAVKAPLLDVVQQYFPWRKFYAESLKQGNLPLWNPFMFCGTSFVGNGMSAIFYPFNLLFVVMPVETAFGWVAWLHLVLAGVFMFGLLRQFFSPLSALTGAIAFQLCGFFVAWLAYLPLLCTAVWLPAALWAYESGCHSHPNACTPTRLHAYTLASLSLGMSLLAGHPQVGFYVLWAFGVYVLLKTFVARTFQPLLWGMLSLVGGVIFGAVQLLPLLEMASISFRSGAESSALAAANRLPLDQFVRLFVPSFFGDWRSGTHLIWDFARFNFVERTGYPSVTAFLLAFVSVFSVLVQACKGASVQTNSSQQKQQQTGAFVSSLPVPCPVSLVPFVTGLVFATFGLLAASVPIVHRFMAFGMPGTQAFVGISRALFLFDFGIAILCACGMEVLAQSVVQSNRVSRLPIVGLIMALLFMAICVSLGVNVHAEMAFHPALRDFTMAQIYRWLALTTLGVIVIFFAIRFPQLSRLHAYTLARLHTYTLFALPLLVAIDLLWFAWGQHPEADKEMAFFETPSIRWLKQNLGTQRFIAVGTDAIKHWTPSNTLMVYGLRDAQGSDSLMTMRIFQFLQAWDKNSPLHRAFAVRNFDSPMLDLMAVKYVVAAEPLSEDERKGLRLVHTGDLWVYENGNALPRAFVVPNWQFAKSPQDALQQICDPKFDPHKMAVLEEAEGKGYGKREVKKSTPRPSSLAPRPIRFRDNTNTLSIDVALRSDGALVVADGTYPGWRAFRREKGSQEWQQLTVFIANYAFRAVILAAGEWQMVWVYFPGSVTVGLFLSLTSIAATTAIAFASLKPCWFRGN</sequence>
<dbReference type="InterPro" id="IPR018580">
    <property type="entry name" value="Uncharacterised_YfhO"/>
</dbReference>
<feature type="transmembrane region" description="Helical" evidence="1">
    <location>
        <begin position="843"/>
        <end position="863"/>
    </location>
</feature>
<feature type="transmembrane region" description="Helical" evidence="1">
    <location>
        <begin position="401"/>
        <end position="423"/>
    </location>
</feature>
<gene>
    <name evidence="2" type="ORF">M2350_002894</name>
</gene>
<feature type="transmembrane region" description="Helical" evidence="1">
    <location>
        <begin position="549"/>
        <end position="570"/>
    </location>
</feature>